<feature type="region of interest" description="Disordered" evidence="3">
    <location>
        <begin position="1504"/>
        <end position="1537"/>
    </location>
</feature>
<gene>
    <name evidence="5" type="ORF">CDAUBV1_LOCUS6416</name>
</gene>
<feature type="region of interest" description="Disordered" evidence="3">
    <location>
        <begin position="1380"/>
        <end position="1417"/>
    </location>
</feature>
<accession>A0AAV2TA35</accession>
<feature type="domain" description="CARD" evidence="4">
    <location>
        <begin position="1"/>
        <end position="90"/>
    </location>
</feature>
<feature type="compositionally biased region" description="Low complexity" evidence="3">
    <location>
        <begin position="1380"/>
        <end position="1393"/>
    </location>
</feature>
<reference evidence="5" key="1">
    <citation type="submission" date="2024-06" db="EMBL/GenBank/DDBJ databases">
        <authorList>
            <person name="Liu X."/>
            <person name="Lenzi L."/>
            <person name="Haldenby T S."/>
            <person name="Uol C."/>
        </authorList>
    </citation>
    <scope>NUCLEOTIDE SEQUENCE</scope>
</reference>
<dbReference type="InterPro" id="IPR001315">
    <property type="entry name" value="CARD"/>
</dbReference>
<feature type="compositionally biased region" description="Polar residues" evidence="3">
    <location>
        <begin position="680"/>
        <end position="703"/>
    </location>
</feature>
<comment type="caution">
    <text evidence="5">The sequence shown here is derived from an EMBL/GenBank/DDBJ whole genome shotgun (WGS) entry which is preliminary data.</text>
</comment>
<evidence type="ECO:0000313" key="6">
    <source>
        <dbReference type="Proteomes" id="UP001497525"/>
    </source>
</evidence>
<dbReference type="Gene3D" id="1.10.10.10">
    <property type="entry name" value="Winged helix-like DNA-binding domain superfamily/Winged helix DNA-binding domain"/>
    <property type="match status" value="1"/>
</dbReference>
<sequence length="2125" mass="233292">MESPELYALRVCGPMLIQNLNALSVADYLYAKSLINDYEFGLLRAEKTSQDRSRKLLDMIRTRCPPAFKCLIESLEDEGSYLAEEIMKHYHEPAPSRRRDHSLSDLREALVEGAVPDLPPYFLNRPKLVEALASNLRSISDRLRLSNGPVKRLADLTISPQTANGNLPKFSSVPNQYEVADHPPPTNAWVLVHGMAGSGKSVLCKSVLRQNPDLLSDYFPAGVVWLTVGSLTDFNGVSNEPNSERNHKAMENGLISIIDRLECRISSLTRAFQSDAVYQCSGSPLSRNPIGGNFLGPTPFLHGSLENLRRSLIRRQQRTTWGPDEGGHLISSPLLIVLDDVCDVKVGEVLSNMPAAFLVTSRDSDVLQRVETAVDKFHLCEDFSDGEAAFLLHRWTDFPTPNFLPSINSEGNYENSDLSLACHLTYGSPLAISLLGSLLSGYRHRLSHYICDPYGVGSEFLDWYAISQPIPYKDRSLCASLKRSLGALSSESQSRFKRLVIFDANVVLSSKVAAILWGISEERAEFELTQFARFSLLFQRWVPSAGFYGFLIHPLILDFLKASIDLVRQASYHTEFVDNYRQHCLGRWGRLVMSGDHVYFWHQATTHLFRAGTLDKLADLLIDLEFLRGRLAVVGTSPVIADFRRYRAVFASLDRMDDWHAYLRFLQTNAYYVIDPVSVQSPDRSRSPYRTTSPAGSCWSLDSSPPRIRPDSGDSKFNTHRGSLVAQSSSGPKGLDLIQLGLGLPQNSPVFKQALDLLLHRYRAENEKAAAGAVSHGLSEYYWFWCNSHVAASQLVWAIPTGPQCINCLATEVTCDPDHAPHQLQTPLPSGQVTGPYTRENKPGFRKRYLAATKDGRVLLLDAQSGYEVAVQQVYDNTEVKFLCFLSNNTECLTCGGDGSLVVSTLPPAEPLDQVHSVDEMHSSGGQSSQSADQFRFPTDNNGDYMGGIDVDESDENDPSRYGTLKTRQTESNVNSDVFWGTDGVFVDGRDLQPPVSSWRRRSSAASPILNSPHVPTPIVLADLPRLTEIARVEGGLTVPDSSDTHKSPDKVNGAGYSLTCVAASPTLDALILGGEGKLDLTLHRTDGPAEQPVSSVPSLPSVYYIKREDELLYLDCSRELRLPPLSPNCPYMLMTSRGPCQTVLAAVSNDSQMVAVALSNGYLWIYSLQEVIWIDCISTQMALDTTNTVRAGPSASNHPPVVGVDEKAVAMIPGPVPSCCLFLPAVESTANSHCPTLFAAAVSNFVFVWMVPDAVPIDDCTLADPRSVLVHSKPSLSLTCSSAYLILTMDACVVAGQRILAAGTTNGRVLFWRICDGCKLLELSAHATWVTAIRLLPPAPQNDQNGPVFLNLTNFPVSVLSASADGLIKRWDVGSACLPSPTTPTSATSPWPNECPPPFPPTNPPTGQTKPDNPPGLHGLWTDVFSVWFGPHGTLLVVGRRRHSADVQFMFRPQQQTNDGKIHPEGAFTFQEVSIKPSKPFYWRPQQRPVVLLRPSDLSILNQNNSLPTVSSPPATTCSETTQHPDAQTPVNSTHHSVASNRHWVVTTGLPQFITGRATAVRFWPCGRWVAIGYSTGSIQVFSLHFDETHLFGVVKRYSLIGQNESQDNGSPGSACHDKCPDRVLHLHTWDSSPSVCSKDESIQPKSLVVLAVFASGTVKFWSIPSAVHDVRTFSSGCVAVKPSCTWPPMHQLSNGCPTPRHRRESDIQSQILCDTDTMNIPAPVTWSTLRFLPPPSSDTNVYSSQPLHPMHCERSPILVWLTAGQDGRVFGRQLLLSKAKSVICSGETVGPTRRSSRESPPWRLDLVAHISATITDADVDPTGQWLITGSTDRMAKVWCLSSGTLVFETPKHSTCVRSVCFRPVVDGPDGDWFVATGDDGGTLRIWKLPASLLRNPEIRQPNQNYSIRALSPDSHLSAGNLLKMRADDRTSSLNDVSPESSLGNQYRRFPSPDAKSYGVGVPHRSPEFFSTAAGCGGSWLRRLVWSPDGRLLTGVSDRLCVWPFDVAAPPSLRTPAPSLLSSPLSRAFDGRRSRTPKATRLALHRCRVLRVLSSGVSDDVGSSLSILAVGPRRKCLPITNDTVQLPPLLTDLPPTIVTVDTNTGTLYIFDPIGALFQSKVFES</sequence>
<keyword evidence="2" id="KW-0853">WD repeat</keyword>
<dbReference type="Pfam" id="PF00400">
    <property type="entry name" value="WD40"/>
    <property type="match status" value="2"/>
</dbReference>
<dbReference type="Pfam" id="PF00619">
    <property type="entry name" value="CARD"/>
    <property type="match status" value="1"/>
</dbReference>
<dbReference type="GO" id="GO:0042981">
    <property type="term" value="P:regulation of apoptotic process"/>
    <property type="evidence" value="ECO:0007669"/>
    <property type="project" value="InterPro"/>
</dbReference>
<dbReference type="GO" id="GO:0005829">
    <property type="term" value="C:cytosol"/>
    <property type="evidence" value="ECO:0007669"/>
    <property type="project" value="UniProtKB-ARBA"/>
</dbReference>
<organism evidence="5 6">
    <name type="scientific">Calicophoron daubneyi</name>
    <name type="common">Rumen fluke</name>
    <name type="synonym">Paramphistomum daubneyi</name>
    <dbReference type="NCBI Taxonomy" id="300641"/>
    <lineage>
        <taxon>Eukaryota</taxon>
        <taxon>Metazoa</taxon>
        <taxon>Spiralia</taxon>
        <taxon>Lophotrochozoa</taxon>
        <taxon>Platyhelminthes</taxon>
        <taxon>Trematoda</taxon>
        <taxon>Digenea</taxon>
        <taxon>Plagiorchiida</taxon>
        <taxon>Pronocephalata</taxon>
        <taxon>Paramphistomoidea</taxon>
        <taxon>Paramphistomidae</taxon>
        <taxon>Calicophoron</taxon>
    </lineage>
</organism>
<dbReference type="SUPFAM" id="SSF47986">
    <property type="entry name" value="DEATH domain"/>
    <property type="match status" value="1"/>
</dbReference>
<dbReference type="CDD" id="cd01671">
    <property type="entry name" value="CARD"/>
    <property type="match status" value="1"/>
</dbReference>
<protein>
    <recommendedName>
        <fullName evidence="4">CARD domain-containing protein</fullName>
    </recommendedName>
</protein>
<dbReference type="SUPFAM" id="SSF101898">
    <property type="entry name" value="NHL repeat"/>
    <property type="match status" value="1"/>
</dbReference>
<dbReference type="Gene3D" id="1.25.40.370">
    <property type="match status" value="1"/>
</dbReference>
<dbReference type="SUPFAM" id="SSF50978">
    <property type="entry name" value="WD40 repeat-like"/>
    <property type="match status" value="2"/>
</dbReference>
<feature type="compositionally biased region" description="Pro residues" evidence="3">
    <location>
        <begin position="1394"/>
        <end position="1405"/>
    </location>
</feature>
<dbReference type="InterPro" id="IPR011029">
    <property type="entry name" value="DEATH-like_dom_sf"/>
</dbReference>
<feature type="repeat" description="WD" evidence="2">
    <location>
        <begin position="1809"/>
        <end position="1850"/>
    </location>
</feature>
<dbReference type="EMBL" id="CAXLJL010000156">
    <property type="protein sequence ID" value="CAL5133141.1"/>
    <property type="molecule type" value="Genomic_DNA"/>
</dbReference>
<dbReference type="Gene3D" id="3.40.50.300">
    <property type="entry name" value="P-loop containing nucleotide triphosphate hydrolases"/>
    <property type="match status" value="1"/>
</dbReference>
<dbReference type="InterPro" id="IPR027417">
    <property type="entry name" value="P-loop_NTPase"/>
</dbReference>
<evidence type="ECO:0000259" key="4">
    <source>
        <dbReference type="PROSITE" id="PS50209"/>
    </source>
</evidence>
<dbReference type="PROSITE" id="PS50082">
    <property type="entry name" value="WD_REPEATS_2"/>
    <property type="match status" value="1"/>
</dbReference>
<dbReference type="Pfam" id="PF17908">
    <property type="entry name" value="APAF1_C"/>
    <property type="match status" value="1"/>
</dbReference>
<evidence type="ECO:0000256" key="2">
    <source>
        <dbReference type="PROSITE-ProRule" id="PRU00221"/>
    </source>
</evidence>
<dbReference type="PANTHER" id="PTHR22845:SF5">
    <property type="entry name" value="APOPTOTIC PROTEASE-ACTIVATING FACTOR 1"/>
    <property type="match status" value="1"/>
</dbReference>
<dbReference type="InterPro" id="IPR041452">
    <property type="entry name" value="APAF1_C"/>
</dbReference>
<dbReference type="InterPro" id="IPR001680">
    <property type="entry name" value="WD40_rpt"/>
</dbReference>
<dbReference type="Gene3D" id="2.130.10.10">
    <property type="entry name" value="YVTN repeat-like/Quinoprotein amine dehydrogenase"/>
    <property type="match status" value="2"/>
</dbReference>
<keyword evidence="1" id="KW-0677">Repeat</keyword>
<dbReference type="InterPro" id="IPR036322">
    <property type="entry name" value="WD40_repeat_dom_sf"/>
</dbReference>
<dbReference type="PANTHER" id="PTHR22845">
    <property type="entry name" value="APOPTOTIC PROTEASE-ACTIVATING FACTOR 1"/>
    <property type="match status" value="1"/>
</dbReference>
<dbReference type="InterPro" id="IPR036388">
    <property type="entry name" value="WH-like_DNA-bd_sf"/>
</dbReference>
<evidence type="ECO:0000256" key="1">
    <source>
        <dbReference type="ARBA" id="ARBA00022737"/>
    </source>
</evidence>
<dbReference type="SUPFAM" id="SSF52540">
    <property type="entry name" value="P-loop containing nucleoside triphosphate hydrolases"/>
    <property type="match status" value="1"/>
</dbReference>
<name>A0AAV2TA35_CALDB</name>
<feature type="region of interest" description="Disordered" evidence="3">
    <location>
        <begin position="680"/>
        <end position="730"/>
    </location>
</feature>
<proteinExistence type="predicted"/>
<dbReference type="PROSITE" id="PS50209">
    <property type="entry name" value="CARD"/>
    <property type="match status" value="1"/>
</dbReference>
<dbReference type="InterPro" id="IPR015943">
    <property type="entry name" value="WD40/YVTN_repeat-like_dom_sf"/>
</dbReference>
<evidence type="ECO:0000256" key="3">
    <source>
        <dbReference type="SAM" id="MobiDB-lite"/>
    </source>
</evidence>
<dbReference type="Gene3D" id="1.10.533.10">
    <property type="entry name" value="Death Domain, Fas"/>
    <property type="match status" value="1"/>
</dbReference>
<feature type="region of interest" description="Disordered" evidence="3">
    <location>
        <begin position="949"/>
        <end position="968"/>
    </location>
</feature>
<dbReference type="Proteomes" id="UP001497525">
    <property type="component" value="Unassembled WGS sequence"/>
</dbReference>
<dbReference type="SMART" id="SM00320">
    <property type="entry name" value="WD40"/>
    <property type="match status" value="8"/>
</dbReference>
<evidence type="ECO:0000313" key="5">
    <source>
        <dbReference type="EMBL" id="CAL5133141.1"/>
    </source>
</evidence>